<dbReference type="EMBL" id="CAEZYL010000111">
    <property type="protein sequence ID" value="CAB4731425.1"/>
    <property type="molecule type" value="Genomic_DNA"/>
</dbReference>
<name>A0A6J7Q3D8_9ZZZZ</name>
<gene>
    <name evidence="2" type="ORF">UFOPK2689_01199</name>
    <name evidence="3" type="ORF">UFOPK4095_00417</name>
</gene>
<dbReference type="AlphaFoldDB" id="A0A6J7Q3D8"/>
<accession>A0A6J7Q3D8</accession>
<evidence type="ECO:0000256" key="1">
    <source>
        <dbReference type="SAM" id="Phobius"/>
    </source>
</evidence>
<keyword evidence="1" id="KW-1133">Transmembrane helix</keyword>
<feature type="transmembrane region" description="Helical" evidence="1">
    <location>
        <begin position="12"/>
        <end position="31"/>
    </location>
</feature>
<sequence length="56" mass="6499">MLGGINNELFLQAFAGFLVFPVIILLLRWTFPSKKDPEAKAEIERLKKELRALRKQ</sequence>
<evidence type="ECO:0000313" key="3">
    <source>
        <dbReference type="EMBL" id="CAB5010123.1"/>
    </source>
</evidence>
<organism evidence="3">
    <name type="scientific">freshwater metagenome</name>
    <dbReference type="NCBI Taxonomy" id="449393"/>
    <lineage>
        <taxon>unclassified sequences</taxon>
        <taxon>metagenomes</taxon>
        <taxon>ecological metagenomes</taxon>
    </lineage>
</organism>
<protein>
    <submittedName>
        <fullName evidence="3">Unannotated protein</fullName>
    </submittedName>
</protein>
<keyword evidence="1" id="KW-0472">Membrane</keyword>
<proteinExistence type="predicted"/>
<keyword evidence="1" id="KW-0812">Transmembrane</keyword>
<evidence type="ECO:0000313" key="2">
    <source>
        <dbReference type="EMBL" id="CAB4731425.1"/>
    </source>
</evidence>
<reference evidence="3" key="1">
    <citation type="submission" date="2020-05" db="EMBL/GenBank/DDBJ databases">
        <authorList>
            <person name="Chiriac C."/>
            <person name="Salcher M."/>
            <person name="Ghai R."/>
            <person name="Kavagutti S V."/>
        </authorList>
    </citation>
    <scope>NUCLEOTIDE SEQUENCE</scope>
</reference>
<dbReference type="EMBL" id="CAFBPI010000017">
    <property type="protein sequence ID" value="CAB5010123.1"/>
    <property type="molecule type" value="Genomic_DNA"/>
</dbReference>